<keyword evidence="2 4" id="KW-0808">Transferase</keyword>
<dbReference type="PANTHER" id="PTHR43861:SF1">
    <property type="entry name" value="TRANS-ACONITATE 2-METHYLTRANSFERASE"/>
    <property type="match status" value="1"/>
</dbReference>
<dbReference type="InterPro" id="IPR041698">
    <property type="entry name" value="Methyltransf_25"/>
</dbReference>
<dbReference type="SUPFAM" id="SSF53335">
    <property type="entry name" value="S-adenosyl-L-methionine-dependent methyltransferases"/>
    <property type="match status" value="1"/>
</dbReference>
<dbReference type="Pfam" id="PF13649">
    <property type="entry name" value="Methyltransf_25"/>
    <property type="match status" value="1"/>
</dbReference>
<dbReference type="GO" id="GO:0032259">
    <property type="term" value="P:methylation"/>
    <property type="evidence" value="ECO:0007669"/>
    <property type="project" value="UniProtKB-KW"/>
</dbReference>
<sequence>MGTDHWLTDTRDSYDTVAESYAAYVRDAIPERPYLRLPLELFAESVRAVGGGPVADVGCGSGHVTAHLDRLGVAAYGLDLSPAMIDLARREHPGLRFEAGSMTEFDAEPGSLGGVIAWQSLIHLPDDEVPGVLARFHRALRPGAPLHLLFHMGGDVRLKTRGYGGHPMKVRVHRRDPGQVTGWLRAAGFEIEAQLLLEPDGEQPQAFVFARRPA</sequence>
<keyword evidence="5" id="KW-1185">Reference proteome</keyword>
<evidence type="ECO:0000256" key="2">
    <source>
        <dbReference type="ARBA" id="ARBA00022679"/>
    </source>
</evidence>
<dbReference type="EC" id="2.1.-.-" evidence="4"/>
<evidence type="ECO:0000313" key="5">
    <source>
        <dbReference type="Proteomes" id="UP001589568"/>
    </source>
</evidence>
<keyword evidence="1 4" id="KW-0489">Methyltransferase</keyword>
<evidence type="ECO:0000256" key="1">
    <source>
        <dbReference type="ARBA" id="ARBA00022603"/>
    </source>
</evidence>
<evidence type="ECO:0000259" key="3">
    <source>
        <dbReference type="Pfam" id="PF13649"/>
    </source>
</evidence>
<proteinExistence type="predicted"/>
<feature type="domain" description="Methyltransferase" evidence="3">
    <location>
        <begin position="54"/>
        <end position="143"/>
    </location>
</feature>
<organism evidence="4 5">
    <name type="scientific">Nonomuraea salmonea</name>
    <dbReference type="NCBI Taxonomy" id="46181"/>
    <lineage>
        <taxon>Bacteria</taxon>
        <taxon>Bacillati</taxon>
        <taxon>Actinomycetota</taxon>
        <taxon>Actinomycetes</taxon>
        <taxon>Streptosporangiales</taxon>
        <taxon>Streptosporangiaceae</taxon>
        <taxon>Nonomuraea</taxon>
    </lineage>
</organism>
<protein>
    <submittedName>
        <fullName evidence="4">Class I SAM-dependent methyltransferase</fullName>
        <ecNumber evidence="4">2.1.-.-</ecNumber>
    </submittedName>
</protein>
<accession>A0ABV5P3Q3</accession>
<dbReference type="EMBL" id="JBHMCF010000061">
    <property type="protein sequence ID" value="MFB9477209.1"/>
    <property type="molecule type" value="Genomic_DNA"/>
</dbReference>
<dbReference type="CDD" id="cd02440">
    <property type="entry name" value="AdoMet_MTases"/>
    <property type="match status" value="1"/>
</dbReference>
<dbReference type="GO" id="GO:0008168">
    <property type="term" value="F:methyltransferase activity"/>
    <property type="evidence" value="ECO:0007669"/>
    <property type="project" value="UniProtKB-KW"/>
</dbReference>
<dbReference type="PANTHER" id="PTHR43861">
    <property type="entry name" value="TRANS-ACONITATE 2-METHYLTRANSFERASE-RELATED"/>
    <property type="match status" value="1"/>
</dbReference>
<dbReference type="InterPro" id="IPR029063">
    <property type="entry name" value="SAM-dependent_MTases_sf"/>
</dbReference>
<gene>
    <name evidence="4" type="ORF">ACFFR3_47605</name>
</gene>
<dbReference type="RefSeq" id="WP_345405964.1">
    <property type="nucleotide sequence ID" value="NZ_BAAAXS010000001.1"/>
</dbReference>
<reference evidence="4 5" key="1">
    <citation type="submission" date="2024-09" db="EMBL/GenBank/DDBJ databases">
        <authorList>
            <person name="Sun Q."/>
            <person name="Mori K."/>
        </authorList>
    </citation>
    <scope>NUCLEOTIDE SEQUENCE [LARGE SCALE GENOMIC DNA]</scope>
    <source>
        <strain evidence="4 5">JCM 3324</strain>
    </source>
</reference>
<name>A0ABV5P3Q3_9ACTN</name>
<comment type="caution">
    <text evidence="4">The sequence shown here is derived from an EMBL/GenBank/DDBJ whole genome shotgun (WGS) entry which is preliminary data.</text>
</comment>
<dbReference type="Gene3D" id="3.40.50.150">
    <property type="entry name" value="Vaccinia Virus protein VP39"/>
    <property type="match status" value="1"/>
</dbReference>
<evidence type="ECO:0000313" key="4">
    <source>
        <dbReference type="EMBL" id="MFB9477209.1"/>
    </source>
</evidence>
<dbReference type="Proteomes" id="UP001589568">
    <property type="component" value="Unassembled WGS sequence"/>
</dbReference>